<dbReference type="InterPro" id="IPR036388">
    <property type="entry name" value="WH-like_DNA-bd_sf"/>
</dbReference>
<feature type="domain" description="HTH marR-type" evidence="1">
    <location>
        <begin position="21"/>
        <end position="153"/>
    </location>
</feature>
<dbReference type="SMART" id="SM00347">
    <property type="entry name" value="HTH_MARR"/>
    <property type="match status" value="1"/>
</dbReference>
<protein>
    <submittedName>
        <fullName evidence="2">MarR family transcriptional regulator</fullName>
    </submittedName>
</protein>
<dbReference type="Pfam" id="PF12802">
    <property type="entry name" value="MarR_2"/>
    <property type="match status" value="1"/>
</dbReference>
<dbReference type="AlphaFoldDB" id="A0A238D394"/>
<sequence length="158" mass="16901">MSKRGHSAQVPAVGEAKRGERGYLGYLLRQAQVAHRQNMEHALAGTGLTLPQFSVLTMLAAYPGASGADLARLSLLTPQTVSVIVANLERSAAVARRAHAVHGRIQHLDVTPAGAQLLARCRARVNAVDAALRSGLSAQDEAVIRRWLVQVATRQITE</sequence>
<dbReference type="EMBL" id="FLMQ01000055">
    <property type="protein sequence ID" value="SBP87660.1"/>
    <property type="molecule type" value="Genomic_DNA"/>
</dbReference>
<organism evidence="2 3">
    <name type="scientific">Thiomonas delicata</name>
    <name type="common">Thiomonas cuprina</name>
    <dbReference type="NCBI Taxonomy" id="364030"/>
    <lineage>
        <taxon>Bacteria</taxon>
        <taxon>Pseudomonadati</taxon>
        <taxon>Pseudomonadota</taxon>
        <taxon>Betaproteobacteria</taxon>
        <taxon>Burkholderiales</taxon>
        <taxon>Thiomonas</taxon>
    </lineage>
</organism>
<keyword evidence="3" id="KW-1185">Reference proteome</keyword>
<dbReference type="PANTHER" id="PTHR33164:SF43">
    <property type="entry name" value="HTH-TYPE TRANSCRIPTIONAL REPRESSOR YETL"/>
    <property type="match status" value="1"/>
</dbReference>
<dbReference type="Gene3D" id="1.10.10.10">
    <property type="entry name" value="Winged helix-like DNA-binding domain superfamily/Winged helix DNA-binding domain"/>
    <property type="match status" value="1"/>
</dbReference>
<evidence type="ECO:0000313" key="2">
    <source>
        <dbReference type="EMBL" id="SBP87660.1"/>
    </source>
</evidence>
<reference evidence="2 3" key="1">
    <citation type="submission" date="2016-06" db="EMBL/GenBank/DDBJ databases">
        <authorList>
            <person name="Kjaerup R.B."/>
            <person name="Dalgaard T.S."/>
            <person name="Juul-Madsen H.R."/>
        </authorList>
    </citation>
    <scope>NUCLEOTIDE SEQUENCE [LARGE SCALE GENOMIC DNA]</scope>
    <source>
        <strain evidence="2 3">DSM 16361</strain>
    </source>
</reference>
<accession>A0A238D394</accession>
<dbReference type="InterPro" id="IPR039422">
    <property type="entry name" value="MarR/SlyA-like"/>
</dbReference>
<dbReference type="RefSeq" id="WP_094159877.1">
    <property type="nucleotide sequence ID" value="NZ_LT592170.1"/>
</dbReference>
<dbReference type="InterPro" id="IPR036390">
    <property type="entry name" value="WH_DNA-bd_sf"/>
</dbReference>
<dbReference type="OrthoDB" id="117723at2"/>
<evidence type="ECO:0000313" key="3">
    <source>
        <dbReference type="Proteomes" id="UP000214566"/>
    </source>
</evidence>
<dbReference type="PROSITE" id="PS50995">
    <property type="entry name" value="HTH_MARR_2"/>
    <property type="match status" value="1"/>
</dbReference>
<dbReference type="PANTHER" id="PTHR33164">
    <property type="entry name" value="TRANSCRIPTIONAL REGULATOR, MARR FAMILY"/>
    <property type="match status" value="1"/>
</dbReference>
<dbReference type="GO" id="GO:0003700">
    <property type="term" value="F:DNA-binding transcription factor activity"/>
    <property type="evidence" value="ECO:0007669"/>
    <property type="project" value="InterPro"/>
</dbReference>
<dbReference type="SUPFAM" id="SSF46785">
    <property type="entry name" value="Winged helix' DNA-binding domain"/>
    <property type="match status" value="1"/>
</dbReference>
<proteinExistence type="predicted"/>
<dbReference type="GO" id="GO:0006950">
    <property type="term" value="P:response to stress"/>
    <property type="evidence" value="ECO:0007669"/>
    <property type="project" value="TreeGrafter"/>
</dbReference>
<dbReference type="Proteomes" id="UP000214566">
    <property type="component" value="Unassembled WGS sequence"/>
</dbReference>
<dbReference type="InterPro" id="IPR000835">
    <property type="entry name" value="HTH_MarR-typ"/>
</dbReference>
<gene>
    <name evidence="2" type="ORF">THIARS_60373</name>
</gene>
<name>A0A238D394_THIDL</name>
<evidence type="ECO:0000259" key="1">
    <source>
        <dbReference type="PROSITE" id="PS50995"/>
    </source>
</evidence>